<protein>
    <recommendedName>
        <fullName evidence="4">Transmembrane protein</fullName>
    </recommendedName>
</protein>
<reference evidence="2" key="1">
    <citation type="submission" date="2008-09" db="EMBL/GenBank/DDBJ databases">
        <authorList>
            <person name="Eisen J.A."/>
            <person name="Wu M."/>
            <person name="Wu D."/>
            <person name="Nierman W.C."/>
            <person name="Orias E."/>
            <person name="Delcher A.L."/>
            <person name="Salzberg S.L."/>
        </authorList>
    </citation>
    <scope>NUCLEOTIDE SEQUENCE</scope>
    <source>
        <strain evidence="2">SB210</strain>
    </source>
</reference>
<gene>
    <name evidence="2" type="ORF">TTHERM_001526444</name>
</gene>
<feature type="chain" id="PRO_5004905990" description="Transmembrane protein" evidence="1">
    <location>
        <begin position="22"/>
        <end position="817"/>
    </location>
</feature>
<evidence type="ECO:0000313" key="2">
    <source>
        <dbReference type="EMBL" id="EWS71644.1"/>
    </source>
</evidence>
<accession>W7XFQ1</accession>
<evidence type="ECO:0000256" key="1">
    <source>
        <dbReference type="SAM" id="SignalP"/>
    </source>
</evidence>
<sequence>MKQIKYLVLTIFIVNISKLQAQQCQIGCQACVTLKNNISSCNQCLSEYQLSNGSCIYQNCQQNLFYQNHNNQDENSQGSCQSICDPLYFADLPTNTCQKQVKCSSIYSTQPNFLNNGIPTDFFTYQKSYYVSLQQGYLSIYNKSKLDLVKNLSYQTDDLRIQNIGDLVVILKKDFSINIWDIINENSLNLNQPIIFSFENKGNIIQMLQSTNSSRIFAIFANEILEIDLIAQTFSTLILQQSIQKVKIITSSNDLITQHLIILTGQSLLDYNYITKQSNLISNENQIISDFDVGTFTGTNSQLIVLSNQIQLIIYNFANNQYQQSQQTFSLNFQCQFLKKIPLNFDPHQENESQMVFEIVLFSQNSIQIIRNSNVQESSLELDIIENFNLPFPTPSSQTNSVALTFSPQLLISCHQNGDIIFYDASRGININLIQKLSFQNQTCLDLQKFHDNRIAALMGQNILLIDPQQQIILNQFTNLTNIIQIVSNYDKLAINYNNCIQIVTSEFKTLFLECQTIFSSNNLNIVLSYDSRVFIQKAQEISIYQINFESQQASNINQIFTTNQIQYFNRIQIFNSDQDTILNKYSIDEIVYFDAQSNFYILDGYLSNSYVVKISLLKRVVSVKRVINDASVYFLAGFQLVQGNNSIFLVSKNLSYSLLIHTNNYFPSIEEPKKIINAYGNVFYGFTRTILLSTSTLFKQFQVDIKRNITYIGGHDHINIGLASGSAYKMIGSPLNFQIYYGSQLGLIYTGKYQQNRYQVLPTNQILQQNNKNDQILEIIQSAKLGMINKVLFVGTKTSYLLLLIVKNRRNSTIKE</sequence>
<dbReference type="Proteomes" id="UP000009168">
    <property type="component" value="Unassembled WGS sequence"/>
</dbReference>
<dbReference type="InParanoid" id="W7XFQ1"/>
<dbReference type="SUPFAM" id="SSF50978">
    <property type="entry name" value="WD40 repeat-like"/>
    <property type="match status" value="1"/>
</dbReference>
<organism evidence="2 3">
    <name type="scientific">Tetrahymena thermophila (strain SB210)</name>
    <dbReference type="NCBI Taxonomy" id="312017"/>
    <lineage>
        <taxon>Eukaryota</taxon>
        <taxon>Sar</taxon>
        <taxon>Alveolata</taxon>
        <taxon>Ciliophora</taxon>
        <taxon>Intramacronucleata</taxon>
        <taxon>Oligohymenophorea</taxon>
        <taxon>Hymenostomatida</taxon>
        <taxon>Tetrahymenina</taxon>
        <taxon>Tetrahymenidae</taxon>
        <taxon>Tetrahymena</taxon>
    </lineage>
</organism>
<dbReference type="KEGG" id="tet:TTHERM_001526444"/>
<dbReference type="AlphaFoldDB" id="W7XFQ1"/>
<evidence type="ECO:0008006" key="4">
    <source>
        <dbReference type="Google" id="ProtNLM"/>
    </source>
</evidence>
<feature type="signal peptide" evidence="1">
    <location>
        <begin position="1"/>
        <end position="21"/>
    </location>
</feature>
<dbReference type="GeneID" id="24442426"/>
<dbReference type="RefSeq" id="XP_012655821.1">
    <property type="nucleotide sequence ID" value="XM_012800367.1"/>
</dbReference>
<keyword evidence="1" id="KW-0732">Signal</keyword>
<evidence type="ECO:0000313" key="3">
    <source>
        <dbReference type="Proteomes" id="UP000009168"/>
    </source>
</evidence>
<proteinExistence type="predicted"/>
<name>W7XFQ1_TETTS</name>
<reference evidence="2" key="2">
    <citation type="submission" date="2014-02" db="EMBL/GenBank/DDBJ databases">
        <title>Annotation update of Tetrahymena thermophila SB210.</title>
        <authorList>
            <person name="Bidwell S."/>
            <person name="Michalis H.M."/>
            <person name="Zafar N."/>
            <person name="Joardar V."/>
            <person name="Miao W."/>
            <person name="Russ C."/>
            <person name="Eisen J."/>
            <person name="Wu M."/>
            <person name="Wu D."/>
            <person name="Nierman W."/>
            <person name="Orias E."/>
            <person name="Delcher A."/>
            <person name="Salzberg S."/>
            <person name="Coyne R."/>
        </authorList>
    </citation>
    <scope>NUCLEOTIDE SEQUENCE</scope>
    <source>
        <strain evidence="2">SB210</strain>
    </source>
</reference>
<dbReference type="InterPro" id="IPR036322">
    <property type="entry name" value="WD40_repeat_dom_sf"/>
</dbReference>
<keyword evidence="3" id="KW-1185">Reference proteome</keyword>
<dbReference type="EMBL" id="GG662428">
    <property type="protein sequence ID" value="EWS71644.1"/>
    <property type="molecule type" value="Genomic_DNA"/>
</dbReference>